<evidence type="ECO:0000256" key="3">
    <source>
        <dbReference type="ARBA" id="ARBA00012943"/>
    </source>
</evidence>
<keyword evidence="5" id="KW-0521">NADP</keyword>
<comment type="caution">
    <text evidence="11">The sequence shown here is derived from an EMBL/GenBank/DDBJ whole genome shotgun (WGS) entry which is preliminary data.</text>
</comment>
<evidence type="ECO:0000313" key="12">
    <source>
        <dbReference type="Proteomes" id="UP001596413"/>
    </source>
</evidence>
<evidence type="ECO:0000256" key="1">
    <source>
        <dbReference type="ARBA" id="ARBA00003943"/>
    </source>
</evidence>
<gene>
    <name evidence="11" type="ORF">ACFQLX_18720</name>
</gene>
<comment type="catalytic activity">
    <reaction evidence="8">
        <text>NAD(+) + NADPH + H(+)(in) = NADH + NADP(+) + H(+)(out)</text>
        <dbReference type="Rhea" id="RHEA:47992"/>
        <dbReference type="ChEBI" id="CHEBI:15378"/>
        <dbReference type="ChEBI" id="CHEBI:57540"/>
        <dbReference type="ChEBI" id="CHEBI:57783"/>
        <dbReference type="ChEBI" id="CHEBI:57945"/>
        <dbReference type="ChEBI" id="CHEBI:58349"/>
        <dbReference type="EC" id="7.1.1.1"/>
    </reaction>
</comment>
<keyword evidence="4" id="KW-0547">Nucleotide-binding</keyword>
<dbReference type="Gene3D" id="3.40.50.720">
    <property type="entry name" value="NAD(P)-binding Rossmann-like Domain"/>
    <property type="match status" value="2"/>
</dbReference>
<dbReference type="SUPFAM" id="SSF51735">
    <property type="entry name" value="NAD(P)-binding Rossmann-fold domains"/>
    <property type="match status" value="1"/>
</dbReference>
<reference evidence="12" key="1">
    <citation type="journal article" date="2019" name="Int. J. Syst. Evol. Microbiol.">
        <title>The Global Catalogue of Microorganisms (GCM) 10K type strain sequencing project: providing services to taxonomists for standard genome sequencing and annotation.</title>
        <authorList>
            <consortium name="The Broad Institute Genomics Platform"/>
            <consortium name="The Broad Institute Genome Sequencing Center for Infectious Disease"/>
            <person name="Wu L."/>
            <person name="Ma J."/>
        </authorList>
    </citation>
    <scope>NUCLEOTIDE SEQUENCE [LARGE SCALE GENOMIC DNA]</scope>
    <source>
        <strain evidence="12">CGMCC 1.13681</strain>
    </source>
</reference>
<dbReference type="InterPro" id="IPR007698">
    <property type="entry name" value="AlaDH/PNT_NAD(H)-bd"/>
</dbReference>
<evidence type="ECO:0000259" key="9">
    <source>
        <dbReference type="SMART" id="SM01002"/>
    </source>
</evidence>
<feature type="domain" description="Alanine dehydrogenase/pyridine nucleotide transhydrogenase N-terminal" evidence="10">
    <location>
        <begin position="7"/>
        <end position="142"/>
    </location>
</feature>
<organism evidence="11 12">
    <name type="scientific">Streptomyces polyrhachis</name>
    <dbReference type="NCBI Taxonomy" id="1282885"/>
    <lineage>
        <taxon>Bacteria</taxon>
        <taxon>Bacillati</taxon>
        <taxon>Actinomycetota</taxon>
        <taxon>Actinomycetes</taxon>
        <taxon>Kitasatosporales</taxon>
        <taxon>Streptomycetaceae</taxon>
        <taxon>Streptomyces</taxon>
    </lineage>
</organism>
<dbReference type="InterPro" id="IPR008143">
    <property type="entry name" value="Ala_DH/PNT_CS2"/>
</dbReference>
<dbReference type="CDD" id="cd05304">
    <property type="entry name" value="Rubrum_tdh"/>
    <property type="match status" value="1"/>
</dbReference>
<dbReference type="NCBIfam" id="NF006942">
    <property type="entry name" value="PRK09424.1"/>
    <property type="match status" value="1"/>
</dbReference>
<dbReference type="InterPro" id="IPR036291">
    <property type="entry name" value="NAD(P)-bd_dom_sf"/>
</dbReference>
<dbReference type="EMBL" id="JBHSZO010000030">
    <property type="protein sequence ID" value="MFC7220179.1"/>
    <property type="molecule type" value="Genomic_DNA"/>
</dbReference>
<evidence type="ECO:0000256" key="2">
    <source>
        <dbReference type="ARBA" id="ARBA00005689"/>
    </source>
</evidence>
<dbReference type="SUPFAM" id="SSF52283">
    <property type="entry name" value="Formate/glycerate dehydrogenase catalytic domain-like"/>
    <property type="match status" value="1"/>
</dbReference>
<dbReference type="EC" id="7.1.1.1" evidence="3"/>
<proteinExistence type="inferred from homology"/>
<dbReference type="SMART" id="SM01002">
    <property type="entry name" value="AlaDh_PNT_C"/>
    <property type="match status" value="1"/>
</dbReference>
<evidence type="ECO:0000256" key="6">
    <source>
        <dbReference type="ARBA" id="ARBA00022967"/>
    </source>
</evidence>
<accession>A0ABW2GHF8</accession>
<dbReference type="RefSeq" id="WP_386416692.1">
    <property type="nucleotide sequence ID" value="NZ_JBHSZO010000030.1"/>
</dbReference>
<comment type="similarity">
    <text evidence="2">Belongs to the AlaDH/PNT family.</text>
</comment>
<evidence type="ECO:0000313" key="11">
    <source>
        <dbReference type="EMBL" id="MFC7220179.1"/>
    </source>
</evidence>
<evidence type="ECO:0000259" key="10">
    <source>
        <dbReference type="SMART" id="SM01003"/>
    </source>
</evidence>
<dbReference type="PANTHER" id="PTHR10160">
    <property type="entry name" value="NAD(P) TRANSHYDROGENASE"/>
    <property type="match status" value="1"/>
</dbReference>
<name>A0ABW2GHF8_9ACTN</name>
<protein>
    <recommendedName>
        <fullName evidence="3">proton-translocating NAD(P)(+) transhydrogenase</fullName>
        <ecNumber evidence="3">7.1.1.1</ecNumber>
    </recommendedName>
</protein>
<dbReference type="PROSITE" id="PS00837">
    <property type="entry name" value="ALADH_PNT_2"/>
    <property type="match status" value="1"/>
</dbReference>
<dbReference type="Pfam" id="PF05222">
    <property type="entry name" value="AlaDh_PNT_N"/>
    <property type="match status" value="1"/>
</dbReference>
<evidence type="ECO:0000256" key="8">
    <source>
        <dbReference type="ARBA" id="ARBA00048202"/>
    </source>
</evidence>
<feature type="domain" description="Alanine dehydrogenase/pyridine nucleotide transhydrogenase NAD(H)-binding" evidence="9">
    <location>
        <begin position="151"/>
        <end position="317"/>
    </location>
</feature>
<dbReference type="Pfam" id="PF01262">
    <property type="entry name" value="AlaDh_PNT_C"/>
    <property type="match status" value="1"/>
</dbReference>
<dbReference type="InterPro" id="IPR007886">
    <property type="entry name" value="AlaDH/PNT_N"/>
</dbReference>
<dbReference type="Proteomes" id="UP001596413">
    <property type="component" value="Unassembled WGS sequence"/>
</dbReference>
<keyword evidence="6" id="KW-1278">Translocase</keyword>
<sequence length="379" mass="39131">MAGLIAGVLRERAPGERRVALTPEAVSRLGAAGVEVVVESGAGAAAWFTDADYTAAGARVLGIGELLERSDVVLCVGPPEAEEAAALRSGQTLVGLLDPLRHPERVRQLTERGVTQVSLDLLPRTLSRAQSMDALTSQANVAGYKAVLLAADSYDRYFPMLTTAAGTSKPAAVLILGAGVAGLQAIATARRLGAIVSGFDVRPQAQGEIESLGARYVKLDGVNSAAGEGGYARQLTEEENRTLLAALEEHIAKSDVVITTARVPGRRPPLLVTAAALERMRPGSVVIDMAASELGGNVELSEPDKTTVLDGGVTLIGAGNLPSVMATAASTAYARNIGALLTHLLKDGVLRIDLDDEIQAGVVVAHEGSVVNSSVRGAI</sequence>
<keyword evidence="12" id="KW-1185">Reference proteome</keyword>
<evidence type="ECO:0000256" key="7">
    <source>
        <dbReference type="ARBA" id="ARBA00023027"/>
    </source>
</evidence>
<comment type="function">
    <text evidence="1">The transhydrogenation between NADH and NADP is coupled to respiration and ATP hydrolysis and functions as a proton pump across the membrane.</text>
</comment>
<keyword evidence="7" id="KW-0520">NAD</keyword>
<evidence type="ECO:0000256" key="4">
    <source>
        <dbReference type="ARBA" id="ARBA00022741"/>
    </source>
</evidence>
<dbReference type="PANTHER" id="PTHR10160:SF19">
    <property type="entry name" value="PROTON-TRANSLOCATING NAD(P)(+) TRANSHYDROGENASE"/>
    <property type="match status" value="1"/>
</dbReference>
<evidence type="ECO:0000256" key="5">
    <source>
        <dbReference type="ARBA" id="ARBA00022857"/>
    </source>
</evidence>
<dbReference type="SMART" id="SM01003">
    <property type="entry name" value="AlaDh_PNT_N"/>
    <property type="match status" value="1"/>
</dbReference>